<accession>A0A8C7IUG7</accession>
<dbReference type="SMART" id="SM00406">
    <property type="entry name" value="IGv"/>
    <property type="match status" value="1"/>
</dbReference>
<sequence>MIDFSNFSNCELIFLPLGTFSQPWSMTVPPVVNSTIGGDVVLPCSFTHPKQQDYSKGITVQWITRQFHDKPFFQCKVKNVTTGGMNECSVPDSYQRFSVKGDPKQRDLSLLIRDLAVTDNGVYFCRVELDYYWGDGKWQTASGTQLNIIAKAQILSLSWVEVSLGPGNGSLRCVVEGNPPSTITWFSSSKGNIDPGVSTIGTHPFQWTSSIPYFTQEVYTCRAENSLGRAERQFPPGPTALTVAFSVCGVLLLLLLLGVALFYLRKRGRAECELKASLSGRLISTFLSFSRRSIQSDLQEQLGLSALLKGTSADVSPSLLRDWNWPNTLNLLDYLLPCYSLSPHICFLMYQSINFSCLRPTHCLCILHPLLPYPSIPAWCPNYTSVEVGKKIGSSVES</sequence>
<dbReference type="AlphaFoldDB" id="A0A8C7IUG7"/>
<evidence type="ECO:0000259" key="2">
    <source>
        <dbReference type="PROSITE" id="PS50835"/>
    </source>
</evidence>
<dbReference type="InterPro" id="IPR036179">
    <property type="entry name" value="Ig-like_dom_sf"/>
</dbReference>
<evidence type="ECO:0000313" key="3">
    <source>
        <dbReference type="Ensembl" id="ENSOKIP00005075682.1"/>
    </source>
</evidence>
<dbReference type="PROSITE" id="PS50835">
    <property type="entry name" value="IG_LIKE"/>
    <property type="match status" value="2"/>
</dbReference>
<dbReference type="Proteomes" id="UP000694557">
    <property type="component" value="Unassembled WGS sequence"/>
</dbReference>
<dbReference type="Gene3D" id="2.60.40.10">
    <property type="entry name" value="Immunoglobulins"/>
    <property type="match status" value="2"/>
</dbReference>
<evidence type="ECO:0000313" key="4">
    <source>
        <dbReference type="Proteomes" id="UP000694557"/>
    </source>
</evidence>
<feature type="transmembrane region" description="Helical" evidence="1">
    <location>
        <begin position="240"/>
        <end position="264"/>
    </location>
</feature>
<reference evidence="3" key="2">
    <citation type="submission" date="2025-09" db="UniProtKB">
        <authorList>
            <consortium name="Ensembl"/>
        </authorList>
    </citation>
    <scope>IDENTIFICATION</scope>
</reference>
<dbReference type="GO" id="GO:0032956">
    <property type="term" value="P:regulation of actin cytoskeleton organization"/>
    <property type="evidence" value="ECO:0007669"/>
    <property type="project" value="TreeGrafter"/>
</dbReference>
<dbReference type="GeneTree" id="ENSGT01030000234909"/>
<dbReference type="PANTHER" id="PTHR46942">
    <property type="entry name" value="SIALIC ACID-BINDING IG-LIKE LECTIN 15"/>
    <property type="match status" value="1"/>
</dbReference>
<dbReference type="Pfam" id="PF07686">
    <property type="entry name" value="V-set"/>
    <property type="match status" value="1"/>
</dbReference>
<keyword evidence="1" id="KW-1133">Transmembrane helix</keyword>
<dbReference type="GO" id="GO:2001204">
    <property type="term" value="P:regulation of osteoclast development"/>
    <property type="evidence" value="ECO:0007669"/>
    <property type="project" value="TreeGrafter"/>
</dbReference>
<dbReference type="InterPro" id="IPR013106">
    <property type="entry name" value="Ig_V-set"/>
</dbReference>
<dbReference type="GO" id="GO:0005886">
    <property type="term" value="C:plasma membrane"/>
    <property type="evidence" value="ECO:0007669"/>
    <property type="project" value="TreeGrafter"/>
</dbReference>
<name>A0A8C7IUG7_ONCKI</name>
<dbReference type="InterPro" id="IPR013783">
    <property type="entry name" value="Ig-like_fold"/>
</dbReference>
<keyword evidence="1" id="KW-0812">Transmembrane</keyword>
<keyword evidence="1" id="KW-0472">Membrane</keyword>
<dbReference type="InterPro" id="IPR003599">
    <property type="entry name" value="Ig_sub"/>
</dbReference>
<dbReference type="PANTHER" id="PTHR46942:SF1">
    <property type="entry name" value="SIALIC ACID-BINDING IG-LIKE LECTIN 15"/>
    <property type="match status" value="1"/>
</dbReference>
<feature type="domain" description="Ig-like" evidence="2">
    <location>
        <begin position="152"/>
        <end position="235"/>
    </location>
</feature>
<keyword evidence="4" id="KW-1185">Reference proteome</keyword>
<dbReference type="InterPro" id="IPR007110">
    <property type="entry name" value="Ig-like_dom"/>
</dbReference>
<dbReference type="CDD" id="cd00096">
    <property type="entry name" value="Ig"/>
    <property type="match status" value="1"/>
</dbReference>
<dbReference type="InterPro" id="IPR042836">
    <property type="entry name" value="SIG15"/>
</dbReference>
<dbReference type="GO" id="GO:0045124">
    <property type="term" value="P:regulation of bone resorption"/>
    <property type="evidence" value="ECO:0007669"/>
    <property type="project" value="TreeGrafter"/>
</dbReference>
<dbReference type="SUPFAM" id="SSF48726">
    <property type="entry name" value="Immunoglobulin"/>
    <property type="match status" value="2"/>
</dbReference>
<protein>
    <recommendedName>
        <fullName evidence="2">Ig-like domain-containing protein</fullName>
    </recommendedName>
</protein>
<reference evidence="3" key="1">
    <citation type="submission" date="2025-08" db="UniProtKB">
        <authorList>
            <consortium name="Ensembl"/>
        </authorList>
    </citation>
    <scope>IDENTIFICATION</scope>
</reference>
<organism evidence="3 4">
    <name type="scientific">Oncorhynchus kisutch</name>
    <name type="common">Coho salmon</name>
    <name type="synonym">Salmo kisutch</name>
    <dbReference type="NCBI Taxonomy" id="8019"/>
    <lineage>
        <taxon>Eukaryota</taxon>
        <taxon>Metazoa</taxon>
        <taxon>Chordata</taxon>
        <taxon>Craniata</taxon>
        <taxon>Vertebrata</taxon>
        <taxon>Euteleostomi</taxon>
        <taxon>Actinopterygii</taxon>
        <taxon>Neopterygii</taxon>
        <taxon>Teleostei</taxon>
        <taxon>Protacanthopterygii</taxon>
        <taxon>Salmoniformes</taxon>
        <taxon>Salmonidae</taxon>
        <taxon>Salmoninae</taxon>
        <taxon>Oncorhynchus</taxon>
    </lineage>
</organism>
<evidence type="ECO:0000256" key="1">
    <source>
        <dbReference type="SAM" id="Phobius"/>
    </source>
</evidence>
<proteinExistence type="predicted"/>
<dbReference type="Ensembl" id="ENSOKIT00005080608.1">
    <property type="protein sequence ID" value="ENSOKIP00005075682.1"/>
    <property type="gene ID" value="ENSOKIG00005032636.1"/>
</dbReference>
<dbReference type="SMART" id="SM00409">
    <property type="entry name" value="IG"/>
    <property type="match status" value="1"/>
</dbReference>
<feature type="domain" description="Ig-like" evidence="2">
    <location>
        <begin position="23"/>
        <end position="128"/>
    </location>
</feature>